<feature type="region of interest" description="Disordered" evidence="1">
    <location>
        <begin position="469"/>
        <end position="518"/>
    </location>
</feature>
<keyword evidence="2" id="KW-0812">Transmembrane</keyword>
<keyword evidence="2" id="KW-0472">Membrane</keyword>
<evidence type="ECO:0008006" key="5">
    <source>
        <dbReference type="Google" id="ProtNLM"/>
    </source>
</evidence>
<feature type="transmembrane region" description="Helical" evidence="2">
    <location>
        <begin position="110"/>
        <end position="131"/>
    </location>
</feature>
<dbReference type="Proteomes" id="UP000186132">
    <property type="component" value="Unassembled WGS sequence"/>
</dbReference>
<gene>
    <name evidence="3" type="ORF">SAMN05443575_1283</name>
</gene>
<feature type="transmembrane region" description="Helical" evidence="2">
    <location>
        <begin position="31"/>
        <end position="49"/>
    </location>
</feature>
<sequence>MTIPADPTPSHRSITTVEPVPSAGSPLRAGLVFLALIVAVGFTSGAALAGGEPQFVLAVALWVAVEAVSARFTPFINWGLRRVGVGAVARGLLVSATVVVFAVQTNKVPMVVAALLTVLVALAAAMGRSAAAQAIDYLRRPPLLTRGLDLDLPPVPAALPIRVLRQHGVEQIAALPAAIGLALASGRRGDDTWGYAGLSVYLVASLILPTIVVAHAVRLRRLDPRRRVADAAVRRLAEIDPHVVLYYGDGPAWQYQVEVWLTALEDSRRPVLLVVRDRAVLQTLPPTTLPIVCVPASRELMRLPLDSLRAALFVGNTSNNLHMLRRPGVTSVFLGHGDSDKDASRNPFSRAYNEIWVAGPAGRERYRAARVGVSEHAFREIGRPQLESLAREPDTVPMLTVLYAPTWEGWGESPNHSSLAEHGVALVAELLRRPGVRVMYRPHPRTGHIRTTMRRAHQEVVALLREAGAAAPLPPQDSPPAGGTDGRPDPLDVCTRRLPPVGPAGPGAPTSGAAARAERARQFWADRPGHRILTGAEPDLYAAFRVADALVADVSSVVTDFLAADRPYAVVNNTEQSDDDFRANVPAAAGGFLIGRDLTGLDELLAAATDARDDPTAAARARARRYLLGASGAEAQRRFCDELDRVTGTSPARVRPA</sequence>
<accession>A0A1M5GT15</accession>
<dbReference type="AlphaFoldDB" id="A0A1M5GT15"/>
<dbReference type="Gene3D" id="3.40.50.12580">
    <property type="match status" value="1"/>
</dbReference>
<protein>
    <recommendedName>
        <fullName evidence="5">CDP-Glycerol:Poly(Glycerophosphate) glycerophosphotransferase</fullName>
    </recommendedName>
</protein>
<dbReference type="RefSeq" id="WP_073387777.1">
    <property type="nucleotide sequence ID" value="NZ_FQVU01000002.1"/>
</dbReference>
<proteinExistence type="predicted"/>
<organism evidence="3 4">
    <name type="scientific">Jatrophihabitans endophyticus</name>
    <dbReference type="NCBI Taxonomy" id="1206085"/>
    <lineage>
        <taxon>Bacteria</taxon>
        <taxon>Bacillati</taxon>
        <taxon>Actinomycetota</taxon>
        <taxon>Actinomycetes</taxon>
        <taxon>Jatrophihabitantales</taxon>
        <taxon>Jatrophihabitantaceae</taxon>
        <taxon>Jatrophihabitans</taxon>
    </lineage>
</organism>
<feature type="transmembrane region" description="Helical" evidence="2">
    <location>
        <begin position="85"/>
        <end position="104"/>
    </location>
</feature>
<evidence type="ECO:0000313" key="4">
    <source>
        <dbReference type="Proteomes" id="UP000186132"/>
    </source>
</evidence>
<keyword evidence="2" id="KW-1133">Transmembrane helix</keyword>
<evidence type="ECO:0000256" key="1">
    <source>
        <dbReference type="SAM" id="MobiDB-lite"/>
    </source>
</evidence>
<keyword evidence="4" id="KW-1185">Reference proteome</keyword>
<feature type="transmembrane region" description="Helical" evidence="2">
    <location>
        <begin position="198"/>
        <end position="217"/>
    </location>
</feature>
<evidence type="ECO:0000313" key="3">
    <source>
        <dbReference type="EMBL" id="SHG06859.1"/>
    </source>
</evidence>
<reference evidence="3 4" key="1">
    <citation type="submission" date="2016-11" db="EMBL/GenBank/DDBJ databases">
        <authorList>
            <person name="Jaros S."/>
            <person name="Januszkiewicz K."/>
            <person name="Wedrychowicz H."/>
        </authorList>
    </citation>
    <scope>NUCLEOTIDE SEQUENCE [LARGE SCALE GENOMIC DNA]</scope>
    <source>
        <strain evidence="3 4">DSM 45627</strain>
    </source>
</reference>
<dbReference type="InterPro" id="IPR043148">
    <property type="entry name" value="TagF_C"/>
</dbReference>
<evidence type="ECO:0000256" key="2">
    <source>
        <dbReference type="SAM" id="Phobius"/>
    </source>
</evidence>
<dbReference type="OrthoDB" id="7806295at2"/>
<name>A0A1M5GT15_9ACTN</name>
<dbReference type="EMBL" id="FQVU01000002">
    <property type="protein sequence ID" value="SHG06859.1"/>
    <property type="molecule type" value="Genomic_DNA"/>
</dbReference>
<dbReference type="STRING" id="1206085.SAMN05443575_1283"/>